<dbReference type="Proteomes" id="UP000024438">
    <property type="component" value="Segment"/>
</dbReference>
<dbReference type="KEGG" id="vg:19525646"/>
<sequence>MESRFFVRTLPLSDKSSSGREIESIVAKIYVKDIDYGYDGGPSLQELIDSFCVENGYGYVPASAGSNASVINKEESEPFAVLENGKWVTYHRAKKRQATFVTYIKYSKDSLQKKSGWALVKYEEVDAPE</sequence>
<dbReference type="EMBL" id="KJ668713">
    <property type="protein sequence ID" value="AHY83160.1"/>
    <property type="molecule type" value="Genomic_DNA"/>
</dbReference>
<dbReference type="RefSeq" id="YP_009036009.1">
    <property type="nucleotide sequence ID" value="NC_024210.1"/>
</dbReference>
<proteinExistence type="predicted"/>
<gene>
    <name evidence="1" type="primary">e41c_0010</name>
</gene>
<keyword evidence="2" id="KW-1185">Reference proteome</keyword>
<protein>
    <submittedName>
        <fullName evidence="1">Uncharacterized protein</fullName>
    </submittedName>
</protein>
<organism evidence="1 2">
    <name type="scientific">Escherichia phage e4/1c</name>
    <dbReference type="NCBI Taxonomy" id="1495286"/>
    <lineage>
        <taxon>Viruses</taxon>
        <taxon>Duplodnaviria</taxon>
        <taxon>Heunggongvirae</taxon>
        <taxon>Uroviricota</taxon>
        <taxon>Caudoviricetes</taxon>
        <taxon>Drexlerviridae</taxon>
        <taxon>Rogunavirinae</taxon>
        <taxon>Rogunavirus</taxon>
        <taxon>Rogunavirus E41c</taxon>
    </lineage>
</organism>
<evidence type="ECO:0000313" key="2">
    <source>
        <dbReference type="Proteomes" id="UP000024438"/>
    </source>
</evidence>
<accession>A0A023ZVF1</accession>
<name>A0A023ZVF1_9CAUD</name>
<reference evidence="1 2" key="1">
    <citation type="submission" date="2014-04" db="EMBL/GenBank/DDBJ databases">
        <title>Complete genome sequence of e4/1c, an Escherichia coli O157:H7-specific phage with proven potential as a biocontrol agent.</title>
        <authorList>
            <person name="McAuliffe O."/>
            <person name="Coffey B."/>
            <person name="Casey A."/>
            <person name="O'Sullivan O."/>
            <person name="Coffey A."/>
            <person name="Ross P."/>
        </authorList>
    </citation>
    <scope>NUCLEOTIDE SEQUENCE [LARGE SCALE GENOMIC DNA]</scope>
</reference>
<evidence type="ECO:0000313" key="1">
    <source>
        <dbReference type="EMBL" id="AHY83160.1"/>
    </source>
</evidence>